<organism evidence="2 3">
    <name type="scientific">Sphingobium herbicidovorans (strain ATCC 700291 / DSM 11019 / CCUG 56400 / KCTC 2939 / LMG 18315 / NBRC 16415 / MH)</name>
    <name type="common">Sphingomonas herbicidovorans</name>
    <dbReference type="NCBI Taxonomy" id="1219045"/>
    <lineage>
        <taxon>Bacteria</taxon>
        <taxon>Pseudomonadati</taxon>
        <taxon>Pseudomonadota</taxon>
        <taxon>Alphaproteobacteria</taxon>
        <taxon>Sphingomonadales</taxon>
        <taxon>Sphingomonadaceae</taxon>
        <taxon>Sphingobium</taxon>
    </lineage>
</organism>
<reference evidence="2" key="1">
    <citation type="submission" date="2014-08" db="EMBL/GenBank/DDBJ databases">
        <title>Draft genome sequences of Sphingobium herbicidovorans.</title>
        <authorList>
            <person name="Gan H.M."/>
            <person name="Gan H.Y."/>
            <person name="Savka M.A."/>
        </authorList>
    </citation>
    <scope>NUCLEOTIDE SEQUENCE [LARGE SCALE GENOMIC DNA]</scope>
    <source>
        <strain evidence="2">NBRC 16415</strain>
    </source>
</reference>
<protein>
    <submittedName>
        <fullName evidence="2">Uncharacterized protein</fullName>
    </submittedName>
</protein>
<sequence>MSSTISGRPVRFFVVLMSGWVIIRVASVAGDMLGFKVPDGPLPTPVRTAAARPLPVHIATATRFESRSQTVSGSPVRGATSSANSVRHSANAAAILMAAPELATGSAIAALPANRATPSSPAFPPAIPLESAQAAKADRWQGSAWLLWRAGSADPADIITGGRLGGSQAGLRLDYDLTPAATGRAAAYGRVSSAFNHPASPEGALGIAWQPSRAIPVSVAAERRIAFGQGARNANALLVVGGLGPKPVVGSLEVESYAQAGVVGFRRGDLFVDGKFSLLSPLARSPIRMGLSISGGAQPKVERVDVGPEIQLRLPLPQVASRLSIEWRERITGQASPSSGLAVTLGADF</sequence>
<dbReference type="PATRIC" id="fig|1219045.3.peg.1450"/>
<dbReference type="STRING" id="76947.GCA_002080435_02540"/>
<evidence type="ECO:0000256" key="1">
    <source>
        <dbReference type="SAM" id="Phobius"/>
    </source>
</evidence>
<dbReference type="AlphaFoldDB" id="A0A086PBE1"/>
<keyword evidence="1" id="KW-0812">Transmembrane</keyword>
<dbReference type="EMBL" id="JFZA02000011">
    <property type="protein sequence ID" value="KFG90709.1"/>
    <property type="molecule type" value="Genomic_DNA"/>
</dbReference>
<keyword evidence="1" id="KW-1133">Transmembrane helix</keyword>
<name>A0A086PBE1_SPHHM</name>
<gene>
    <name evidence="2" type="ORF">BV98_001421</name>
</gene>
<keyword evidence="3" id="KW-1185">Reference proteome</keyword>
<comment type="caution">
    <text evidence="2">The sequence shown here is derived from an EMBL/GenBank/DDBJ whole genome shotgun (WGS) entry which is preliminary data.</text>
</comment>
<dbReference type="OrthoDB" id="7427399at2"/>
<dbReference type="RefSeq" id="WP_037464058.1">
    <property type="nucleotide sequence ID" value="NZ_BCZD01000024.1"/>
</dbReference>
<proteinExistence type="predicted"/>
<keyword evidence="1" id="KW-0472">Membrane</keyword>
<feature type="transmembrane region" description="Helical" evidence="1">
    <location>
        <begin position="12"/>
        <end position="35"/>
    </location>
</feature>
<accession>A0A086PBE1</accession>
<evidence type="ECO:0000313" key="2">
    <source>
        <dbReference type="EMBL" id="KFG90709.1"/>
    </source>
</evidence>
<dbReference type="eggNOG" id="ENOG5031BNP">
    <property type="taxonomic scope" value="Bacteria"/>
</dbReference>
<dbReference type="Proteomes" id="UP000024284">
    <property type="component" value="Unassembled WGS sequence"/>
</dbReference>
<evidence type="ECO:0000313" key="3">
    <source>
        <dbReference type="Proteomes" id="UP000024284"/>
    </source>
</evidence>